<proteinExistence type="predicted"/>
<dbReference type="PROSITE" id="PS50943">
    <property type="entry name" value="HTH_CROC1"/>
    <property type="match status" value="1"/>
</dbReference>
<name>A0A414B4F9_9FIRM</name>
<dbReference type="EMBL" id="QSID01000011">
    <property type="protein sequence ID" value="RHC63168.1"/>
    <property type="molecule type" value="Genomic_DNA"/>
</dbReference>
<dbReference type="InterPro" id="IPR001387">
    <property type="entry name" value="Cro/C1-type_HTH"/>
</dbReference>
<reference evidence="2 3" key="1">
    <citation type="submission" date="2018-08" db="EMBL/GenBank/DDBJ databases">
        <title>A genome reference for cultivated species of the human gut microbiota.</title>
        <authorList>
            <person name="Zou Y."/>
            <person name="Xue W."/>
            <person name="Luo G."/>
        </authorList>
    </citation>
    <scope>NUCLEOTIDE SEQUENCE [LARGE SCALE GENOMIC DNA]</scope>
    <source>
        <strain evidence="2 3">AM34-3LB</strain>
    </source>
</reference>
<dbReference type="Pfam" id="PF01381">
    <property type="entry name" value="HTH_3"/>
    <property type="match status" value="1"/>
</dbReference>
<dbReference type="InterPro" id="IPR010982">
    <property type="entry name" value="Lambda_DNA-bd_dom_sf"/>
</dbReference>
<keyword evidence="3" id="KW-1185">Reference proteome</keyword>
<dbReference type="AlphaFoldDB" id="A0A414B4F9"/>
<protein>
    <submittedName>
        <fullName evidence="2">XRE family transcriptional regulator</fullName>
    </submittedName>
</protein>
<feature type="domain" description="HTH cro/C1-type" evidence="1">
    <location>
        <begin position="29"/>
        <end position="80"/>
    </location>
</feature>
<dbReference type="CDD" id="cd00093">
    <property type="entry name" value="HTH_XRE"/>
    <property type="match status" value="1"/>
</dbReference>
<dbReference type="GO" id="GO:0003677">
    <property type="term" value="F:DNA binding"/>
    <property type="evidence" value="ECO:0007669"/>
    <property type="project" value="InterPro"/>
</dbReference>
<evidence type="ECO:0000313" key="3">
    <source>
        <dbReference type="Proteomes" id="UP000284621"/>
    </source>
</evidence>
<organism evidence="2 3">
    <name type="scientific">Anaerobutyricum hallii</name>
    <dbReference type="NCBI Taxonomy" id="39488"/>
    <lineage>
        <taxon>Bacteria</taxon>
        <taxon>Bacillati</taxon>
        <taxon>Bacillota</taxon>
        <taxon>Clostridia</taxon>
        <taxon>Lachnospirales</taxon>
        <taxon>Lachnospiraceae</taxon>
        <taxon>Anaerobutyricum</taxon>
    </lineage>
</organism>
<comment type="caution">
    <text evidence="2">The sequence shown here is derived from an EMBL/GenBank/DDBJ whole genome shotgun (WGS) entry which is preliminary data.</text>
</comment>
<dbReference type="SUPFAM" id="SSF47413">
    <property type="entry name" value="lambda repressor-like DNA-binding domains"/>
    <property type="match status" value="1"/>
</dbReference>
<evidence type="ECO:0000259" key="1">
    <source>
        <dbReference type="PROSITE" id="PS50943"/>
    </source>
</evidence>
<sequence length="121" mass="14342">MYLLFLCRLEWKEKENNTWRKNKKVQGIAGLTQKAVGERVGFSIGTQDSRIRKYEKDMMAPKEDIRIKIAEALDIDMSALNDIDIQTEEDAIRILFYLEEKYGLEITKRMFRNQCSLQKQF</sequence>
<evidence type="ECO:0000313" key="2">
    <source>
        <dbReference type="EMBL" id="RHC63168.1"/>
    </source>
</evidence>
<gene>
    <name evidence="2" type="ORF">DW833_10135</name>
</gene>
<accession>A0A414B4F9</accession>
<dbReference type="Proteomes" id="UP000284621">
    <property type="component" value="Unassembled WGS sequence"/>
</dbReference>
<dbReference type="SMART" id="SM00530">
    <property type="entry name" value="HTH_XRE"/>
    <property type="match status" value="1"/>
</dbReference>
<dbReference type="Gene3D" id="1.10.260.40">
    <property type="entry name" value="lambda repressor-like DNA-binding domains"/>
    <property type="match status" value="1"/>
</dbReference>